<feature type="binding site" evidence="8">
    <location>
        <begin position="216"/>
        <end position="217"/>
    </location>
    <ligand>
        <name>substrate</name>
    </ligand>
</feature>
<dbReference type="UniPathway" id="UPA00034">
    <property type="reaction ID" value="UER00025"/>
</dbReference>
<feature type="binding site" evidence="8">
    <location>
        <position position="68"/>
    </location>
    <ligand>
        <name>substrate</name>
    </ligand>
</feature>
<comment type="function">
    <text evidence="8">Catalyzes the stereoinversion of LL-2,6-diaminopimelate (L,L-DAP) to meso-diaminopimelate (meso-DAP), a precursor of L-lysine and an essential component of the bacterial peptidoglycan.</text>
</comment>
<name>A0A242A929_9ENTE</name>
<dbReference type="GO" id="GO:0008837">
    <property type="term" value="F:diaminopimelate epimerase activity"/>
    <property type="evidence" value="ECO:0007669"/>
    <property type="project" value="UniProtKB-UniRule"/>
</dbReference>
<comment type="pathway">
    <text evidence="1 8">Amino-acid biosynthesis; L-lysine biosynthesis via DAP pathway; DL-2,6-diaminopimelate from LL-2,6-diaminopimelate: step 1/1.</text>
</comment>
<keyword evidence="6 8" id="KW-0413">Isomerase</keyword>
<feature type="active site" description="Proton acceptor" evidence="8">
    <location>
        <position position="215"/>
    </location>
</feature>
<evidence type="ECO:0000313" key="11">
    <source>
        <dbReference type="Proteomes" id="UP000195043"/>
    </source>
</evidence>
<evidence type="ECO:0000256" key="4">
    <source>
        <dbReference type="ARBA" id="ARBA00022605"/>
    </source>
</evidence>
<evidence type="ECO:0000256" key="2">
    <source>
        <dbReference type="ARBA" id="ARBA00010219"/>
    </source>
</evidence>
<keyword evidence="5 8" id="KW-0457">Lysine biosynthesis</keyword>
<dbReference type="PROSITE" id="PS01326">
    <property type="entry name" value="DAP_EPIMERASE"/>
    <property type="match status" value="1"/>
</dbReference>
<gene>
    <name evidence="8" type="primary">dapF</name>
    <name evidence="10" type="ORF">A5886_002646</name>
</gene>
<feature type="binding site" evidence="8">
    <location>
        <begin position="78"/>
        <end position="79"/>
    </location>
    <ligand>
        <name>substrate</name>
    </ligand>
</feature>
<dbReference type="SUPFAM" id="SSF54506">
    <property type="entry name" value="Diaminopimelate epimerase-like"/>
    <property type="match status" value="2"/>
</dbReference>
<feature type="site" description="Could be important to modulate the pK values of the two catalytic cysteine residues" evidence="8">
    <location>
        <position position="205"/>
    </location>
</feature>
<dbReference type="GO" id="GO:0009089">
    <property type="term" value="P:lysine biosynthetic process via diaminopimelate"/>
    <property type="evidence" value="ECO:0007669"/>
    <property type="project" value="UniProtKB-UniRule"/>
</dbReference>
<dbReference type="InterPro" id="IPR018510">
    <property type="entry name" value="DAP_epimerase_AS"/>
</dbReference>
<comment type="caution">
    <text evidence="8">Lacks conserved residue(s) required for the propagation of feature annotation.</text>
</comment>
<dbReference type="STRING" id="1834191.A5886_002646"/>
<dbReference type="PANTHER" id="PTHR31689">
    <property type="entry name" value="DIAMINOPIMELATE EPIMERASE, CHLOROPLASTIC"/>
    <property type="match status" value="1"/>
</dbReference>
<protein>
    <recommendedName>
        <fullName evidence="3 8">Diaminopimelate epimerase</fullName>
        <shortName evidence="8">DAP epimerase</shortName>
        <ecNumber evidence="3 8">5.1.1.7</ecNumber>
    </recommendedName>
    <alternativeName>
        <fullName evidence="8">PLP-independent amino acid racemase</fullName>
    </alternativeName>
</protein>
<comment type="caution">
    <text evidence="10">The sequence shown here is derived from an EMBL/GenBank/DDBJ whole genome shotgun (WGS) entry which is preliminary data.</text>
</comment>
<evidence type="ECO:0000256" key="5">
    <source>
        <dbReference type="ARBA" id="ARBA00023154"/>
    </source>
</evidence>
<keyword evidence="11" id="KW-1185">Reference proteome</keyword>
<evidence type="ECO:0000256" key="3">
    <source>
        <dbReference type="ARBA" id="ARBA00013080"/>
    </source>
</evidence>
<feature type="binding site" evidence="8">
    <location>
        <begin position="205"/>
        <end position="206"/>
    </location>
    <ligand>
        <name>substrate</name>
    </ligand>
</feature>
<comment type="subcellular location">
    <subcellularLocation>
        <location evidence="8">Cytoplasm</location>
    </subcellularLocation>
</comment>
<evidence type="ECO:0000256" key="8">
    <source>
        <dbReference type="HAMAP-Rule" id="MF_00197"/>
    </source>
</evidence>
<keyword evidence="8" id="KW-0963">Cytoplasm</keyword>
<dbReference type="Pfam" id="PF01678">
    <property type="entry name" value="DAP_epimerase"/>
    <property type="match status" value="2"/>
</dbReference>
<feature type="binding site" evidence="8">
    <location>
        <position position="187"/>
    </location>
    <ligand>
        <name>substrate</name>
    </ligand>
</feature>
<proteinExistence type="inferred from homology"/>
<evidence type="ECO:0000256" key="1">
    <source>
        <dbReference type="ARBA" id="ARBA00005196"/>
    </source>
</evidence>
<organism evidence="10 11">
    <name type="scientific">Candidatus Enterococcus testudinis</name>
    <dbReference type="NCBI Taxonomy" id="1834191"/>
    <lineage>
        <taxon>Bacteria</taxon>
        <taxon>Bacillati</taxon>
        <taxon>Bacillota</taxon>
        <taxon>Bacilli</taxon>
        <taxon>Lactobacillales</taxon>
        <taxon>Enterococcaceae</taxon>
        <taxon>Enterococcus</taxon>
    </lineage>
</organism>
<dbReference type="NCBIfam" id="TIGR00652">
    <property type="entry name" value="DapF"/>
    <property type="match status" value="1"/>
</dbReference>
<feature type="active site" description="Proton donor" evidence="8">
    <location>
        <position position="77"/>
    </location>
</feature>
<feature type="binding site" evidence="8">
    <location>
        <position position="14"/>
    </location>
    <ligand>
        <name>substrate</name>
    </ligand>
</feature>
<dbReference type="HAMAP" id="MF_00197">
    <property type="entry name" value="DAP_epimerase"/>
    <property type="match status" value="1"/>
</dbReference>
<evidence type="ECO:0000313" key="10">
    <source>
        <dbReference type="EMBL" id="OTN77546.1"/>
    </source>
</evidence>
<dbReference type="Proteomes" id="UP000195043">
    <property type="component" value="Unassembled WGS sequence"/>
</dbReference>
<dbReference type="PANTHER" id="PTHR31689:SF0">
    <property type="entry name" value="DIAMINOPIMELATE EPIMERASE"/>
    <property type="match status" value="1"/>
</dbReference>
<evidence type="ECO:0000256" key="9">
    <source>
        <dbReference type="PROSITE-ProRule" id="PRU10125"/>
    </source>
</evidence>
<dbReference type="AlphaFoldDB" id="A0A242A929"/>
<dbReference type="EC" id="5.1.1.7" evidence="3 8"/>
<evidence type="ECO:0000256" key="7">
    <source>
        <dbReference type="ARBA" id="ARBA00051712"/>
    </source>
</evidence>
<sequence length="276" mass="30078">MMNIPYTKMQGAANDFIVIDNRQLKLTHAQLSALAIQTCQHKFSIGADAVMAVDYPEGTADFRMRFYNADGTEAEMCGNGARCIARYAYENQIAGEAMTIETVAGDVPAWRLAQKEYKVMLNPPTVTRFNQVFPGTEVTTLDYVELGDPGIPHAVVRYPGLADIPLSELTDVAKAIRHWEVFPKGANVNFYDEEANGDLVVRTFERGVEDFTFACGTGSGATAFAVSHHQGKAAANVVLHVLGGELTVVVDHNDLELIGDAIMVSEGLILDENLHL</sequence>
<dbReference type="Gene3D" id="3.10.310.10">
    <property type="entry name" value="Diaminopimelate Epimerase, Chain A, domain 1"/>
    <property type="match status" value="2"/>
</dbReference>
<comment type="subunit">
    <text evidence="8">Homodimer.</text>
</comment>
<feature type="active site" evidence="9">
    <location>
        <position position="77"/>
    </location>
</feature>
<keyword evidence="4 8" id="KW-0028">Amino-acid biosynthesis</keyword>
<dbReference type="EMBL" id="NGKU01000001">
    <property type="protein sequence ID" value="OTN77546.1"/>
    <property type="molecule type" value="Genomic_DNA"/>
</dbReference>
<comment type="catalytic activity">
    <reaction evidence="7 8">
        <text>(2S,6S)-2,6-diaminopimelate = meso-2,6-diaminopimelate</text>
        <dbReference type="Rhea" id="RHEA:15393"/>
        <dbReference type="ChEBI" id="CHEBI:57609"/>
        <dbReference type="ChEBI" id="CHEBI:57791"/>
        <dbReference type="EC" id="5.1.1.7"/>
    </reaction>
</comment>
<reference evidence="10 11" key="1">
    <citation type="submission" date="2017-05" db="EMBL/GenBank/DDBJ databases">
        <title>The Genome Sequence of Enterococcus sp. 8G7_MSG3316.</title>
        <authorList>
            <consortium name="The Broad Institute Genomics Platform"/>
            <consortium name="The Broad Institute Genomic Center for Infectious Diseases"/>
            <person name="Earl A."/>
            <person name="Manson A."/>
            <person name="Schwartman J."/>
            <person name="Gilmore M."/>
            <person name="Abouelleil A."/>
            <person name="Cao P."/>
            <person name="Chapman S."/>
            <person name="Cusick C."/>
            <person name="Shea T."/>
            <person name="Young S."/>
            <person name="Neafsey D."/>
            <person name="Nusbaum C."/>
            <person name="Birren B."/>
        </authorList>
    </citation>
    <scope>NUCLEOTIDE SEQUENCE [LARGE SCALE GENOMIC DNA]</scope>
    <source>
        <strain evidence="10 11">8G7_MSG3316</strain>
    </source>
</reference>
<dbReference type="InterPro" id="IPR001653">
    <property type="entry name" value="DAP_epimerase_DapF"/>
</dbReference>
<comment type="similarity">
    <text evidence="2 8">Belongs to the diaminopimelate epimerase family.</text>
</comment>
<evidence type="ECO:0000256" key="6">
    <source>
        <dbReference type="ARBA" id="ARBA00023235"/>
    </source>
</evidence>
<feature type="site" description="Could be important to modulate the pK values of the two catalytic cysteine residues" evidence="8">
    <location>
        <position position="153"/>
    </location>
</feature>
<dbReference type="GO" id="GO:0005829">
    <property type="term" value="C:cytosol"/>
    <property type="evidence" value="ECO:0007669"/>
    <property type="project" value="TreeGrafter"/>
</dbReference>
<accession>A0A242A929</accession>